<evidence type="ECO:0000256" key="11">
    <source>
        <dbReference type="ARBA" id="ARBA00023065"/>
    </source>
</evidence>
<feature type="transmembrane region" description="Helical" evidence="17">
    <location>
        <begin position="1083"/>
        <end position="1104"/>
    </location>
</feature>
<evidence type="ECO:0000259" key="19">
    <source>
        <dbReference type="Pfam" id="PF08763"/>
    </source>
</evidence>
<feature type="transmembrane region" description="Helical" evidence="17">
    <location>
        <begin position="573"/>
        <end position="597"/>
    </location>
</feature>
<dbReference type="InterPro" id="IPR031649">
    <property type="entry name" value="GPHH_dom"/>
</dbReference>
<evidence type="ECO:0000256" key="16">
    <source>
        <dbReference type="RuleBase" id="RU003808"/>
    </source>
</evidence>
<feature type="transmembrane region" description="Helical" evidence="17">
    <location>
        <begin position="251"/>
        <end position="272"/>
    </location>
</feature>
<feature type="transmembrane region" description="Helical" evidence="17">
    <location>
        <begin position="284"/>
        <end position="306"/>
    </location>
</feature>
<evidence type="ECO:0000313" key="21">
    <source>
        <dbReference type="EMBL" id="OQV13004.1"/>
    </source>
</evidence>
<dbReference type="Proteomes" id="UP000192578">
    <property type="component" value="Unassembled WGS sequence"/>
</dbReference>
<dbReference type="GO" id="GO:0046872">
    <property type="term" value="F:metal ion binding"/>
    <property type="evidence" value="ECO:0007669"/>
    <property type="project" value="UniProtKB-KW"/>
</dbReference>
<feature type="binding site" evidence="15">
    <location>
        <position position="265"/>
    </location>
    <ligand>
        <name>Ca(2+)</name>
        <dbReference type="ChEBI" id="CHEBI:29108"/>
    </ligand>
</feature>
<evidence type="ECO:0000259" key="18">
    <source>
        <dbReference type="Pfam" id="PF00520"/>
    </source>
</evidence>
<feature type="domain" description="Ion transport" evidence="18">
    <location>
        <begin position="395"/>
        <end position="516"/>
    </location>
</feature>
<feature type="transmembrane region" description="Helical" evidence="17">
    <location>
        <begin position="1303"/>
        <end position="1326"/>
    </location>
</feature>
<name>A0A1W0WCR4_HYPEX</name>
<evidence type="ECO:0000256" key="15">
    <source>
        <dbReference type="PIRSR" id="PIRSR602077-1"/>
    </source>
</evidence>
<keyword evidence="14" id="KW-0407">Ion channel</keyword>
<dbReference type="FunFam" id="1.10.287.70:FF:000117">
    <property type="entry name" value="Voltage-gated Ca2+ channel, alpha subunit"/>
    <property type="match status" value="1"/>
</dbReference>
<keyword evidence="22" id="KW-1185">Reference proteome</keyword>
<dbReference type="InterPro" id="IPR005821">
    <property type="entry name" value="Ion_trans_dom"/>
</dbReference>
<dbReference type="FunFam" id="1.20.120.350:FF:000006">
    <property type="entry name" value="Voltage-dependent L-type calcium channel subunit alpha"/>
    <property type="match status" value="1"/>
</dbReference>
<feature type="transmembrane region" description="Helical" evidence="17">
    <location>
        <begin position="462"/>
        <end position="481"/>
    </location>
</feature>
<comment type="caution">
    <text evidence="21">The sequence shown here is derived from an EMBL/GenBank/DDBJ whole genome shotgun (WGS) entry which is preliminary data.</text>
</comment>
<feature type="binding site" evidence="15">
    <location>
        <position position="978"/>
    </location>
    <ligand>
        <name>Ca(2+)</name>
        <dbReference type="ChEBI" id="CHEBI:29108"/>
    </ligand>
</feature>
<keyword evidence="9 16" id="KW-0851">Voltage-gated channel</keyword>
<comment type="subcellular location">
    <subcellularLocation>
        <location evidence="1 16">Membrane</location>
        <topology evidence="1 16">Multi-pass membrane protein</topology>
    </subcellularLocation>
</comment>
<keyword evidence="12 17" id="KW-0472">Membrane</keyword>
<keyword evidence="3 16" id="KW-0109">Calcium transport</keyword>
<evidence type="ECO:0000256" key="7">
    <source>
        <dbReference type="ARBA" id="ARBA00022737"/>
    </source>
</evidence>
<sequence>MIVSPETDSPACSACRSSRHTRWRILCRSIVQSRIFEYSILLIIIASCIGLALYTPFPNGDSNKVNAILEQMEIYCIAVFALECILKISAYGFIWSSGTYFRSGMNILDFVIVVIGLIGVIAPYMSTSGRGSGHLDAKSLRAFRVLRPLRVLSGVGSLQVELNSIVRAMVPLLHVALLVLLLVMTYAIIGVELFMGALQQTCFVNQSGSLSIVKEPMPCGSAEGICSEARNEVCHRDWAGPNDGITSFDNFGLAMLTVFQCLTMEGWTSVLYWMNDALGSDWPWIYFVSLIIIGSFLVMNLILGVLSGMFSKERAKADRTGNFRATLAKQACESEMKGYLEWIAVGEGLMKRPTKRCGWSCQRKSERPAVRFSDTETCRIIQKWRMKGEHIAKSQTFYWLVIVTVFLNTLVLATEHASEPEWLNEFQEMSNPSVVSLFALEMLFRLLCFGPQRYFRSLFNRLDCFLVVVSIIDCALVYAGIMPEYGLSALRTARLMRIFKVTNHWLGLRNLSLTLFGGRFNIHMEDQPVRQNFDSFWQSLLTVFQILTGEDWHLVMYRGIQCYGGIRSSGAFVAIYFIAVIIGGKCVLLNVFLAIAVDNLGEMDEAPVSEAIDEDDIDAPKFHDEHPLKRSHVNEGFILEEMVEMEQLKLQPALKDESMGKDSSGSHRNVCKMVAESPHSMEKSLSQTLVSLGDMESLHGGGSLASSLESTSGRGLFFANVKKRPPWHCKPTPSDPIPPSISLFLFSPNNEFRVLCHAVCANEMFRGFILLCILVSSGLLAGMDPLRQSQATTDKILDYCDYAFTAVFGVEILMKVVAYGAFLHPGAFCRSYFNVLDGLVVVLSVISYTITGSDFSAVKALRVFRVLRPLIAINRAQGLKRVVQCVIVSIKTIWNIILVTFIVEFIFAVIGVQLFKGRFSRCTDSSMATREDCQGSFFTYVDGHPSPELQERQWIHSDFNFDNLGKALITMFTVSTTEGWLDYAYTAIDSNAEDHGPIFNYRPHVAAFFVAYIIAVGFFMLNIFVGFIIVTFQNEGAQEYTKCQLDKNQSQCLDFALHAKPVRRYIPSNRFQYRVWWMVTSEPFEYCVLGLILLNTVAMACRYYDEPKSYSVALDYLNMIFTALFTVECILKLFAFRLQHFFRDPWNAFDFLIVVGSVVDIIYTACSVGDHKFIHVNFFRIFRALRLGKLLGRGEHTRILLWTFARSLLNLPYVSLLIVVVFFIYAVIGMQVFGKIALDNPDSEITRNNNFRTFGQAILLLFRCATGEAWQDIMMSCSQHPEVLCDIAAGEPSGAVCGSSFTYVYFTTFHFVCTFMILNVLVAVIMDNFDYLTRDWSIVGPQHLDEFVRLWADYDPDARGFIPLTDVIPLLRRMNPPLGIGKMCPRRLCRKKLLAMNMPLNADGTVHFNATLFALVRTSLAIQTEGNIYEANARLRVIVKTLWSDTPERFLNLVIPGAGVDDITVGMYCAASMMQDYYRLYRKRKASQANLPFEEKSFTGKSSI</sequence>
<dbReference type="InterPro" id="IPR014873">
    <property type="entry name" value="VDCC_a1su_IQ"/>
</dbReference>
<evidence type="ECO:0000256" key="2">
    <source>
        <dbReference type="ARBA" id="ARBA00022448"/>
    </source>
</evidence>
<evidence type="ECO:0000256" key="17">
    <source>
        <dbReference type="SAM" id="Phobius"/>
    </source>
</evidence>
<dbReference type="EMBL" id="MTYJ01000132">
    <property type="protein sequence ID" value="OQV13004.1"/>
    <property type="molecule type" value="Genomic_DNA"/>
</dbReference>
<feature type="transmembrane region" description="Helical" evidence="17">
    <location>
        <begin position="1148"/>
        <end position="1166"/>
    </location>
</feature>
<evidence type="ECO:0000256" key="1">
    <source>
        <dbReference type="ARBA" id="ARBA00004141"/>
    </source>
</evidence>
<dbReference type="Gene3D" id="1.20.120.350">
    <property type="entry name" value="Voltage-gated potassium channels. Chain C"/>
    <property type="match status" value="4"/>
</dbReference>
<feature type="transmembrane region" description="Helical" evidence="17">
    <location>
        <begin position="396"/>
        <end position="413"/>
    </location>
</feature>
<dbReference type="PANTHER" id="PTHR45628">
    <property type="entry name" value="VOLTAGE-DEPENDENT CALCIUM CHANNEL TYPE A SUBUNIT ALPHA-1"/>
    <property type="match status" value="1"/>
</dbReference>
<feature type="transmembrane region" description="Helical" evidence="17">
    <location>
        <begin position="764"/>
        <end position="782"/>
    </location>
</feature>
<feature type="transmembrane region" description="Helical" evidence="17">
    <location>
        <begin position="168"/>
        <end position="189"/>
    </location>
</feature>
<dbReference type="PRINTS" id="PR00167">
    <property type="entry name" value="CACHANNEL"/>
</dbReference>
<dbReference type="InterPro" id="IPR050599">
    <property type="entry name" value="VDCC_alpha-1_subunit"/>
</dbReference>
<keyword evidence="6 15" id="KW-0479">Metal-binding</keyword>
<dbReference type="FunFam" id="1.10.287.70:FF:000009">
    <property type="entry name" value="Voltage-dependent L-type calcium channel subunit alpha"/>
    <property type="match status" value="1"/>
</dbReference>
<evidence type="ECO:0000256" key="4">
    <source>
        <dbReference type="ARBA" id="ARBA00022673"/>
    </source>
</evidence>
<feature type="domain" description="Ion transport" evidence="18">
    <location>
        <begin position="1083"/>
        <end position="1336"/>
    </location>
</feature>
<evidence type="ECO:0000256" key="13">
    <source>
        <dbReference type="ARBA" id="ARBA00023180"/>
    </source>
</evidence>
<dbReference type="Gene3D" id="1.10.287.70">
    <property type="match status" value="4"/>
</dbReference>
<feature type="transmembrane region" description="Helical" evidence="17">
    <location>
        <begin position="893"/>
        <end position="915"/>
    </location>
</feature>
<keyword evidence="8 15" id="KW-0106">Calcium</keyword>
<evidence type="ECO:0000256" key="12">
    <source>
        <dbReference type="ARBA" id="ARBA00023136"/>
    </source>
</evidence>
<feature type="transmembrane region" description="Helical" evidence="17">
    <location>
        <begin position="1005"/>
        <end position="1032"/>
    </location>
</feature>
<evidence type="ECO:0000256" key="10">
    <source>
        <dbReference type="ARBA" id="ARBA00022989"/>
    </source>
</evidence>
<keyword evidence="2" id="KW-0813">Transport</keyword>
<feature type="domain" description="Ion transport" evidence="18">
    <location>
        <begin position="764"/>
        <end position="1038"/>
    </location>
</feature>
<protein>
    <submittedName>
        <fullName evidence="21">Muscle calcium channel subunit alpha-1</fullName>
    </submittedName>
</protein>
<dbReference type="InterPro" id="IPR002077">
    <property type="entry name" value="VDCCAlpha1"/>
</dbReference>
<keyword evidence="5 17" id="KW-0812">Transmembrane</keyword>
<dbReference type="Pfam" id="PF08763">
    <property type="entry name" value="Ca_chan_IQ"/>
    <property type="match status" value="1"/>
</dbReference>
<evidence type="ECO:0000256" key="3">
    <source>
        <dbReference type="ARBA" id="ARBA00022568"/>
    </source>
</evidence>
<feature type="binding site" evidence="15">
    <location>
        <position position="550"/>
    </location>
    <ligand>
        <name>Ca(2+)</name>
        <dbReference type="ChEBI" id="CHEBI:29108"/>
    </ligand>
</feature>
<feature type="domain" description="Voltage-dependent L-type calcium channel IQ-associated" evidence="20">
    <location>
        <begin position="1346"/>
        <end position="1399"/>
    </location>
</feature>
<proteinExistence type="inferred from homology"/>
<feature type="transmembrane region" description="Helical" evidence="17">
    <location>
        <begin position="831"/>
        <end position="850"/>
    </location>
</feature>
<keyword evidence="7" id="KW-0677">Repeat</keyword>
<gene>
    <name evidence="21" type="ORF">BV898_12759</name>
</gene>
<evidence type="ECO:0000256" key="14">
    <source>
        <dbReference type="ARBA" id="ARBA00023303"/>
    </source>
</evidence>
<feature type="transmembrane region" description="Helical" evidence="17">
    <location>
        <begin position="107"/>
        <end position="125"/>
    </location>
</feature>
<reference evidence="22" key="1">
    <citation type="submission" date="2017-01" db="EMBL/GenBank/DDBJ databases">
        <title>Comparative genomics of anhydrobiosis in the tardigrade Hypsibius dujardini.</title>
        <authorList>
            <person name="Yoshida Y."/>
            <person name="Koutsovoulos G."/>
            <person name="Laetsch D."/>
            <person name="Stevens L."/>
            <person name="Kumar S."/>
            <person name="Horikawa D."/>
            <person name="Ishino K."/>
            <person name="Komine S."/>
            <person name="Tomita M."/>
            <person name="Blaxter M."/>
            <person name="Arakawa K."/>
        </authorList>
    </citation>
    <scope>NUCLEOTIDE SEQUENCE [LARGE SCALE GENOMIC DNA]</scope>
    <source>
        <strain evidence="22">Z151</strain>
    </source>
</reference>
<evidence type="ECO:0000313" key="22">
    <source>
        <dbReference type="Proteomes" id="UP000192578"/>
    </source>
</evidence>
<keyword evidence="10 17" id="KW-1133">Transmembrane helix</keyword>
<dbReference type="PANTHER" id="PTHR45628:SF1">
    <property type="entry name" value="VOLTAGE-DEPENDENT CALCIUM CHANNEL TYPE D SUBUNIT ALPHA-1"/>
    <property type="match status" value="1"/>
</dbReference>
<dbReference type="GO" id="GO:0098703">
    <property type="term" value="P:calcium ion import across plasma membrane"/>
    <property type="evidence" value="ECO:0007669"/>
    <property type="project" value="TreeGrafter"/>
</dbReference>
<dbReference type="Gene3D" id="1.10.238.10">
    <property type="entry name" value="EF-hand"/>
    <property type="match status" value="1"/>
</dbReference>
<feature type="transmembrane region" description="Helical" evidence="17">
    <location>
        <begin position="35"/>
        <end position="54"/>
    </location>
</feature>
<evidence type="ECO:0000256" key="5">
    <source>
        <dbReference type="ARBA" id="ARBA00022692"/>
    </source>
</evidence>
<feature type="transmembrane region" description="Helical" evidence="17">
    <location>
        <begin position="802"/>
        <end position="824"/>
    </location>
</feature>
<dbReference type="InterPro" id="IPR027359">
    <property type="entry name" value="Volt_channel_dom_sf"/>
</dbReference>
<organism evidence="21 22">
    <name type="scientific">Hypsibius exemplaris</name>
    <name type="common">Freshwater tardigrade</name>
    <dbReference type="NCBI Taxonomy" id="2072580"/>
    <lineage>
        <taxon>Eukaryota</taxon>
        <taxon>Metazoa</taxon>
        <taxon>Ecdysozoa</taxon>
        <taxon>Tardigrada</taxon>
        <taxon>Eutardigrada</taxon>
        <taxon>Parachela</taxon>
        <taxon>Hypsibioidea</taxon>
        <taxon>Hypsibiidae</taxon>
        <taxon>Hypsibius</taxon>
    </lineage>
</organism>
<dbReference type="FunFam" id="1.20.120.350:FF:000009">
    <property type="entry name" value="Voltage-dependent T-type calcium channel subunit alpha"/>
    <property type="match status" value="1"/>
</dbReference>
<evidence type="ECO:0000259" key="20">
    <source>
        <dbReference type="Pfam" id="PF16905"/>
    </source>
</evidence>
<dbReference type="OrthoDB" id="431720at2759"/>
<evidence type="ECO:0000256" key="9">
    <source>
        <dbReference type="ARBA" id="ARBA00022882"/>
    </source>
</evidence>
<accession>A0A1W0WCR4</accession>
<keyword evidence="13" id="KW-0325">Glycoprotein</keyword>
<feature type="domain" description="Voltage-dependent calcium channel alpha-1 subunit IQ" evidence="19">
    <location>
        <begin position="1409"/>
        <end position="1482"/>
    </location>
</feature>
<evidence type="ECO:0000256" key="8">
    <source>
        <dbReference type="ARBA" id="ARBA00022837"/>
    </source>
</evidence>
<dbReference type="SUPFAM" id="SSF81324">
    <property type="entry name" value="Voltage-gated potassium channels"/>
    <property type="match status" value="4"/>
</dbReference>
<dbReference type="Pfam" id="PF00520">
    <property type="entry name" value="Ion_trans"/>
    <property type="match status" value="4"/>
</dbReference>
<dbReference type="Gene3D" id="6.10.250.2500">
    <property type="match status" value="1"/>
</dbReference>
<dbReference type="GO" id="GO:0005891">
    <property type="term" value="C:voltage-gated calcium channel complex"/>
    <property type="evidence" value="ECO:0007669"/>
    <property type="project" value="InterPro"/>
</dbReference>
<keyword evidence="11" id="KW-0406">Ion transport</keyword>
<dbReference type="GO" id="GO:0008331">
    <property type="term" value="F:high voltage-gated calcium channel activity"/>
    <property type="evidence" value="ECO:0007669"/>
    <property type="project" value="TreeGrafter"/>
</dbReference>
<keyword evidence="4 16" id="KW-0107">Calcium channel</keyword>
<feature type="transmembrane region" description="Helical" evidence="17">
    <location>
        <begin position="1116"/>
        <end position="1136"/>
    </location>
</feature>
<feature type="transmembrane region" description="Helical" evidence="17">
    <location>
        <begin position="1208"/>
        <end position="1228"/>
    </location>
</feature>
<feature type="transmembrane region" description="Helical" evidence="17">
    <location>
        <begin position="433"/>
        <end position="450"/>
    </location>
</feature>
<evidence type="ECO:0000256" key="6">
    <source>
        <dbReference type="ARBA" id="ARBA00022723"/>
    </source>
</evidence>
<feature type="domain" description="Ion transport" evidence="18">
    <location>
        <begin position="34"/>
        <end position="317"/>
    </location>
</feature>
<feature type="transmembrane region" description="Helical" evidence="17">
    <location>
        <begin position="74"/>
        <end position="95"/>
    </location>
</feature>
<comment type="similarity">
    <text evidence="16">Belongs to the calcium channel alpha-1 subunit (TC 1.A.1.11) family.</text>
</comment>
<dbReference type="Pfam" id="PF16905">
    <property type="entry name" value="GPHH"/>
    <property type="match status" value="1"/>
</dbReference>